<proteinExistence type="predicted"/>
<evidence type="ECO:0000313" key="6">
    <source>
        <dbReference type="Proteomes" id="UP001596356"/>
    </source>
</evidence>
<keyword evidence="6" id="KW-1185">Reference proteome</keyword>
<dbReference type="Gene3D" id="4.10.320.10">
    <property type="entry name" value="E3-binding domain"/>
    <property type="match status" value="1"/>
</dbReference>
<sequence length="114" mass="12601">MAQRTQIITISDISRVEVVDGESIPFSFRGVDYVIDLTAQEAKEFDEAIALYTGHGQRVGGRKRTGSAASSSTGADREQLAKIREWAKDNGYQVAERGRIKAEILDAYEAAHKR</sequence>
<feature type="region of interest" description="Disordered" evidence="2">
    <location>
        <begin position="56"/>
        <end position="77"/>
    </location>
</feature>
<dbReference type="Proteomes" id="UP001596356">
    <property type="component" value="Unassembled WGS sequence"/>
</dbReference>
<keyword evidence="1" id="KW-0238">DNA-binding</keyword>
<evidence type="ECO:0000259" key="3">
    <source>
        <dbReference type="Pfam" id="PF11774"/>
    </source>
</evidence>
<name>A0ABW2AP64_9MICO</name>
<accession>A0ABW2AP64</accession>
<comment type="caution">
    <text evidence="5">The sequence shown here is derived from an EMBL/GenBank/DDBJ whole genome shotgun (WGS) entry which is preliminary data.</text>
</comment>
<evidence type="ECO:0000256" key="2">
    <source>
        <dbReference type="SAM" id="MobiDB-lite"/>
    </source>
</evidence>
<dbReference type="RefSeq" id="WP_377820290.1">
    <property type="nucleotide sequence ID" value="NZ_JBHSWJ010000002.1"/>
</dbReference>
<dbReference type="Pfam" id="PF11774">
    <property type="entry name" value="Lsr2"/>
    <property type="match status" value="1"/>
</dbReference>
<organism evidence="5 6">
    <name type="scientific">Branchiibius cervicis</name>
    <dbReference type="NCBI Taxonomy" id="908252"/>
    <lineage>
        <taxon>Bacteria</taxon>
        <taxon>Bacillati</taxon>
        <taxon>Actinomycetota</taxon>
        <taxon>Actinomycetes</taxon>
        <taxon>Micrococcales</taxon>
        <taxon>Dermacoccaceae</taxon>
        <taxon>Branchiibius</taxon>
    </lineage>
</organism>
<feature type="domain" description="Lsr2 DNA-binding" evidence="4">
    <location>
        <begin position="75"/>
        <end position="111"/>
    </location>
</feature>
<dbReference type="InterPro" id="IPR036625">
    <property type="entry name" value="E3-bd_dom_sf"/>
</dbReference>
<dbReference type="Gene3D" id="3.30.60.230">
    <property type="entry name" value="Lsr2, dimerization domain"/>
    <property type="match status" value="1"/>
</dbReference>
<gene>
    <name evidence="5" type="ORF">ACFQBT_02805</name>
</gene>
<evidence type="ECO:0000256" key="1">
    <source>
        <dbReference type="ARBA" id="ARBA00023125"/>
    </source>
</evidence>
<dbReference type="Pfam" id="PF23359">
    <property type="entry name" value="Lsr2_DNA-bd"/>
    <property type="match status" value="1"/>
</dbReference>
<evidence type="ECO:0000313" key="5">
    <source>
        <dbReference type="EMBL" id="MFC6712832.1"/>
    </source>
</evidence>
<dbReference type="EMBL" id="JBHSWJ010000002">
    <property type="protein sequence ID" value="MFC6712832.1"/>
    <property type="molecule type" value="Genomic_DNA"/>
</dbReference>
<protein>
    <submittedName>
        <fullName evidence="5">Lsr2 family protein</fullName>
    </submittedName>
</protein>
<evidence type="ECO:0000259" key="4">
    <source>
        <dbReference type="Pfam" id="PF23359"/>
    </source>
</evidence>
<feature type="domain" description="Lsr2 dimerization" evidence="3">
    <location>
        <begin position="1"/>
        <end position="60"/>
    </location>
</feature>
<dbReference type="InterPro" id="IPR024412">
    <property type="entry name" value="Lsr2_dim_dom"/>
</dbReference>
<reference evidence="6" key="1">
    <citation type="journal article" date="2019" name="Int. J. Syst. Evol. Microbiol.">
        <title>The Global Catalogue of Microorganisms (GCM) 10K type strain sequencing project: providing services to taxonomists for standard genome sequencing and annotation.</title>
        <authorList>
            <consortium name="The Broad Institute Genomics Platform"/>
            <consortium name="The Broad Institute Genome Sequencing Center for Infectious Disease"/>
            <person name="Wu L."/>
            <person name="Ma J."/>
        </authorList>
    </citation>
    <scope>NUCLEOTIDE SEQUENCE [LARGE SCALE GENOMIC DNA]</scope>
    <source>
        <strain evidence="6">NBRC 106593</strain>
    </source>
</reference>
<dbReference type="InterPro" id="IPR042261">
    <property type="entry name" value="Lsr2-like_dimerization"/>
</dbReference>
<dbReference type="InterPro" id="IPR055370">
    <property type="entry name" value="Lsr2_DNA-bd"/>
</dbReference>